<dbReference type="OrthoDB" id="5189031at2"/>
<feature type="transmembrane region" description="Helical" evidence="1">
    <location>
        <begin position="214"/>
        <end position="233"/>
    </location>
</feature>
<reference evidence="2 3" key="1">
    <citation type="submission" date="2018-10" db="EMBL/GenBank/DDBJ databases">
        <title>Histidinibacterium lentulum gen. nov., sp. nov., a marine bacterium from the culture broth of Picochlorum sp. 122.</title>
        <authorList>
            <person name="Wang G."/>
        </authorList>
    </citation>
    <scope>NUCLEOTIDE SEQUENCE [LARGE SCALE GENOMIC DNA]</scope>
    <source>
        <strain evidence="2 3">B17</strain>
    </source>
</reference>
<feature type="transmembrane region" description="Helical" evidence="1">
    <location>
        <begin position="167"/>
        <end position="185"/>
    </location>
</feature>
<dbReference type="RefSeq" id="WP_123641868.1">
    <property type="nucleotide sequence ID" value="NZ_ML119084.1"/>
</dbReference>
<evidence type="ECO:0000313" key="2">
    <source>
        <dbReference type="EMBL" id="ROU02352.1"/>
    </source>
</evidence>
<keyword evidence="1" id="KW-0472">Membrane</keyword>
<comment type="caution">
    <text evidence="2">The sequence shown here is derived from an EMBL/GenBank/DDBJ whole genome shotgun (WGS) entry which is preliminary data.</text>
</comment>
<evidence type="ECO:0000313" key="3">
    <source>
        <dbReference type="Proteomes" id="UP000268016"/>
    </source>
</evidence>
<gene>
    <name evidence="2" type="ORF">EAT49_08370</name>
</gene>
<accession>A0A3N2R4D7</accession>
<proteinExistence type="predicted"/>
<keyword evidence="3" id="KW-1185">Reference proteome</keyword>
<feature type="transmembrane region" description="Helical" evidence="1">
    <location>
        <begin position="133"/>
        <end position="161"/>
    </location>
</feature>
<protein>
    <recommendedName>
        <fullName evidence="4">Tryptophan-rich sensory protein</fullName>
    </recommendedName>
</protein>
<evidence type="ECO:0000256" key="1">
    <source>
        <dbReference type="SAM" id="Phobius"/>
    </source>
</evidence>
<feature type="transmembrane region" description="Helical" evidence="1">
    <location>
        <begin position="103"/>
        <end position="121"/>
    </location>
</feature>
<dbReference type="EMBL" id="RDRB01000004">
    <property type="protein sequence ID" value="ROU02352.1"/>
    <property type="molecule type" value="Genomic_DNA"/>
</dbReference>
<name>A0A3N2R4D7_9RHOB</name>
<dbReference type="AlphaFoldDB" id="A0A3N2R4D7"/>
<organism evidence="2 3">
    <name type="scientific">Histidinibacterium lentulum</name>
    <dbReference type="NCBI Taxonomy" id="2480588"/>
    <lineage>
        <taxon>Bacteria</taxon>
        <taxon>Pseudomonadati</taxon>
        <taxon>Pseudomonadota</taxon>
        <taxon>Alphaproteobacteria</taxon>
        <taxon>Rhodobacterales</taxon>
        <taxon>Paracoccaceae</taxon>
        <taxon>Histidinibacterium</taxon>
    </lineage>
</organism>
<sequence>MRTTFLPWITLILSLTFAGAPLVTPPFQGFDGDQLPVPQDSPPIEPAGYAFAIWGLIYAWLILSSLYGLRVRRDDPAWTAPRIWLSASLLIGTPWLWVAQHSAIWASILIVLMAATAVMAAKQAPVWDRWVLLAPVSVYAGWLTAASFVSVASTLAGYGILLDAAGWAWVGIPAALATAVALQTWLGKAPEYGLTVCWALVAVAVQNWDARTALALLAAAGVVLVGATALRSARLA</sequence>
<feature type="transmembrane region" description="Helical" evidence="1">
    <location>
        <begin position="47"/>
        <end position="69"/>
    </location>
</feature>
<dbReference type="Proteomes" id="UP000268016">
    <property type="component" value="Unassembled WGS sequence"/>
</dbReference>
<feature type="transmembrane region" description="Helical" evidence="1">
    <location>
        <begin position="81"/>
        <end position="97"/>
    </location>
</feature>
<keyword evidence="1" id="KW-1133">Transmembrane helix</keyword>
<evidence type="ECO:0008006" key="4">
    <source>
        <dbReference type="Google" id="ProtNLM"/>
    </source>
</evidence>
<keyword evidence="1" id="KW-0812">Transmembrane</keyword>